<protein>
    <recommendedName>
        <fullName evidence="4">Secreted protein</fullName>
    </recommendedName>
</protein>
<organism evidence="2 3">
    <name type="scientific">Botrytis tulipae</name>
    <dbReference type="NCBI Taxonomy" id="87230"/>
    <lineage>
        <taxon>Eukaryota</taxon>
        <taxon>Fungi</taxon>
        <taxon>Dikarya</taxon>
        <taxon>Ascomycota</taxon>
        <taxon>Pezizomycotina</taxon>
        <taxon>Leotiomycetes</taxon>
        <taxon>Helotiales</taxon>
        <taxon>Sclerotiniaceae</taxon>
        <taxon>Botrytis</taxon>
    </lineage>
</organism>
<name>A0A4Z1EQW5_9HELO</name>
<evidence type="ECO:0000313" key="2">
    <source>
        <dbReference type="EMBL" id="TGO13298.1"/>
    </source>
</evidence>
<reference evidence="2 3" key="1">
    <citation type="submission" date="2017-12" db="EMBL/GenBank/DDBJ databases">
        <title>Comparative genomics of Botrytis spp.</title>
        <authorList>
            <person name="Valero-Jimenez C.A."/>
            <person name="Tapia P."/>
            <person name="Veloso J."/>
            <person name="Silva-Moreno E."/>
            <person name="Staats M."/>
            <person name="Valdes J.H."/>
            <person name="Van Kan J.A.L."/>
        </authorList>
    </citation>
    <scope>NUCLEOTIDE SEQUENCE [LARGE SCALE GENOMIC DNA]</scope>
    <source>
        <strain evidence="2 3">Bt9001</strain>
    </source>
</reference>
<keyword evidence="1" id="KW-0732">Signal</keyword>
<evidence type="ECO:0000256" key="1">
    <source>
        <dbReference type="SAM" id="SignalP"/>
    </source>
</evidence>
<accession>A0A4Z1EQW5</accession>
<dbReference type="AlphaFoldDB" id="A0A4Z1EQW5"/>
<sequence>MSLFCTAVVIFFAIHALGSLGKSSTPGVDHATGRSKPSQFCLNVVACEGGSVVVETNEPGRLPLDVLPYVLPFSQTRSKGGFDLHEFSF</sequence>
<proteinExistence type="predicted"/>
<dbReference type="EMBL" id="PQXH01000072">
    <property type="protein sequence ID" value="TGO13298.1"/>
    <property type="molecule type" value="Genomic_DNA"/>
</dbReference>
<keyword evidence="3" id="KW-1185">Reference proteome</keyword>
<dbReference type="Proteomes" id="UP000297777">
    <property type="component" value="Unassembled WGS sequence"/>
</dbReference>
<comment type="caution">
    <text evidence="2">The sequence shown here is derived from an EMBL/GenBank/DDBJ whole genome shotgun (WGS) entry which is preliminary data.</text>
</comment>
<feature type="chain" id="PRO_5021237143" description="Secreted protein" evidence="1">
    <location>
        <begin position="22"/>
        <end position="89"/>
    </location>
</feature>
<evidence type="ECO:0000313" key="3">
    <source>
        <dbReference type="Proteomes" id="UP000297777"/>
    </source>
</evidence>
<gene>
    <name evidence="2" type="ORF">BTUL_0072g00060</name>
</gene>
<feature type="signal peptide" evidence="1">
    <location>
        <begin position="1"/>
        <end position="21"/>
    </location>
</feature>
<evidence type="ECO:0008006" key="4">
    <source>
        <dbReference type="Google" id="ProtNLM"/>
    </source>
</evidence>
<dbReference type="OrthoDB" id="3466190at2759"/>